<evidence type="ECO:0000256" key="1">
    <source>
        <dbReference type="SAM" id="Phobius"/>
    </source>
</evidence>
<keyword evidence="1" id="KW-0812">Transmembrane</keyword>
<dbReference type="AlphaFoldDB" id="A0A974C0V7"/>
<dbReference type="Proteomes" id="UP000694892">
    <property type="component" value="Chromosome 9_10L"/>
</dbReference>
<gene>
    <name evidence="2" type="ORF">XELAEV_18045636mg</name>
</gene>
<name>A0A974C0V7_XENLA</name>
<evidence type="ECO:0008006" key="4">
    <source>
        <dbReference type="Google" id="ProtNLM"/>
    </source>
</evidence>
<dbReference type="EMBL" id="CM004482">
    <property type="protein sequence ID" value="OCT64537.1"/>
    <property type="molecule type" value="Genomic_DNA"/>
</dbReference>
<evidence type="ECO:0000313" key="2">
    <source>
        <dbReference type="EMBL" id="OCT64537.1"/>
    </source>
</evidence>
<reference evidence="3" key="1">
    <citation type="journal article" date="2016" name="Nature">
        <title>Genome evolution in the allotetraploid frog Xenopus laevis.</title>
        <authorList>
            <person name="Session A.M."/>
            <person name="Uno Y."/>
            <person name="Kwon T."/>
            <person name="Chapman J.A."/>
            <person name="Toyoda A."/>
            <person name="Takahashi S."/>
            <person name="Fukui A."/>
            <person name="Hikosaka A."/>
            <person name="Suzuki A."/>
            <person name="Kondo M."/>
            <person name="van Heeringen S.J."/>
            <person name="Quigley I."/>
            <person name="Heinz S."/>
            <person name="Ogino H."/>
            <person name="Ochi H."/>
            <person name="Hellsten U."/>
            <person name="Lyons J.B."/>
            <person name="Simakov O."/>
            <person name="Putnam N."/>
            <person name="Stites J."/>
            <person name="Kuroki Y."/>
            <person name="Tanaka T."/>
            <person name="Michiue T."/>
            <person name="Watanabe M."/>
            <person name="Bogdanovic O."/>
            <person name="Lister R."/>
            <person name="Georgiou G."/>
            <person name="Paranjpe S.S."/>
            <person name="van Kruijsbergen I."/>
            <person name="Shu S."/>
            <person name="Carlson J."/>
            <person name="Kinoshita T."/>
            <person name="Ohta Y."/>
            <person name="Mawaribuchi S."/>
            <person name="Jenkins J."/>
            <person name="Grimwood J."/>
            <person name="Schmutz J."/>
            <person name="Mitros T."/>
            <person name="Mozaffari S.V."/>
            <person name="Suzuki Y."/>
            <person name="Haramoto Y."/>
            <person name="Yamamoto T.S."/>
            <person name="Takagi C."/>
            <person name="Heald R."/>
            <person name="Miller K."/>
            <person name="Haudenschild C."/>
            <person name="Kitzman J."/>
            <person name="Nakayama T."/>
            <person name="Izutsu Y."/>
            <person name="Robert J."/>
            <person name="Fortriede J."/>
            <person name="Burns K."/>
            <person name="Lotay V."/>
            <person name="Karimi K."/>
            <person name="Yasuoka Y."/>
            <person name="Dichmann D.S."/>
            <person name="Flajnik M.F."/>
            <person name="Houston D.W."/>
            <person name="Shendure J."/>
            <person name="DuPasquier L."/>
            <person name="Vize P.D."/>
            <person name="Zorn A.M."/>
            <person name="Ito M."/>
            <person name="Marcotte E.M."/>
            <person name="Wallingford J.B."/>
            <person name="Ito Y."/>
            <person name="Asashima M."/>
            <person name="Ueno N."/>
            <person name="Matsuda Y."/>
            <person name="Veenstra G.J."/>
            <person name="Fujiyama A."/>
            <person name="Harland R.M."/>
            <person name="Taira M."/>
            <person name="Rokhsar D.S."/>
        </authorList>
    </citation>
    <scope>NUCLEOTIDE SEQUENCE [LARGE SCALE GENOMIC DNA]</scope>
    <source>
        <strain evidence="3">J</strain>
    </source>
</reference>
<protein>
    <recommendedName>
        <fullName evidence="4">Transmembrane protein 265</fullName>
    </recommendedName>
</protein>
<feature type="transmembrane region" description="Helical" evidence="1">
    <location>
        <begin position="64"/>
        <end position="85"/>
    </location>
</feature>
<feature type="transmembrane region" description="Helical" evidence="1">
    <location>
        <begin position="106"/>
        <end position="133"/>
    </location>
</feature>
<evidence type="ECO:0000313" key="3">
    <source>
        <dbReference type="Proteomes" id="UP000694892"/>
    </source>
</evidence>
<proteinExistence type="predicted"/>
<keyword evidence="1" id="KW-1133">Transmembrane helix</keyword>
<organism evidence="2 3">
    <name type="scientific">Xenopus laevis</name>
    <name type="common">African clawed frog</name>
    <dbReference type="NCBI Taxonomy" id="8355"/>
    <lineage>
        <taxon>Eukaryota</taxon>
        <taxon>Metazoa</taxon>
        <taxon>Chordata</taxon>
        <taxon>Craniata</taxon>
        <taxon>Vertebrata</taxon>
        <taxon>Euteleostomi</taxon>
        <taxon>Amphibia</taxon>
        <taxon>Batrachia</taxon>
        <taxon>Anura</taxon>
        <taxon>Pipoidea</taxon>
        <taxon>Pipidae</taxon>
        <taxon>Xenopodinae</taxon>
        <taxon>Xenopus</taxon>
        <taxon>Xenopus</taxon>
    </lineage>
</organism>
<keyword evidence="1" id="KW-0472">Membrane</keyword>
<sequence>MTDMQEPQTSLLLGEQHLANGSASNDVRVSMVDGHQLNHKNSGTSSSKCPNRNPSTFSCTPRRLAIMSTVCGYSCVGIKALLVALKAEREEDQEESRKLSRRSRCLSGLSIGLCVGTLVFLPLLLILLSYILAVAE</sequence>
<accession>A0A974C0V7</accession>
<dbReference type="OMA" id="AEQECDQ"/>